<sequence length="709" mass="77539">MVLLFSDDSDLNLVIDKENFTSAAPMFDHGFGYIWAGARATYGFTQGKVFYEVKLIEDCDVSHLEDEPNPHVIRVGWSADNTSMQLGEELLSYGYGGTGKASTDCKFKDYGKPFHVGDVVGALLDLDDETITMSFTLNGEEQGIAYNFTRSELQDKALFPHILSKNTKFKCNFGNEGSWFPPPDGYTFVAHVPLTERVNGAKRPGRREDCEIIMMCGLPGAGKTVWANEYYAKNLDKKYNILGTNNLIDKMKLMGLPRKRNYAGRWDVLIDKCTKCLMKLLDVASYRRRNYILDQTNVYPSAQRRKMRGFEGFIRRAVVVVPTDEEFKRRVEKREKLEGKDVPDSAVLEMKANFMLPEVGDIFNEVLYSELQEAESRPLVDQYNREGRDAGYGQSQKRHRNDSRDGRDRSSFRGGYRPRGGPDNRNRSGGWQPRGGGGGGGGSWRDRNQPHGGFRSGGGGGSGGGSGGGGWRGGRGSGRGGDSHGNRGFDRNRQSGGNRNQQSGGKGNWGGYNQGSVGCGGSGGTSSGGGGGSAGGGSSSSGSNWGGAGSGNWGAQGYNQQGWTQQNYPQQGWKGYGQQASYGQNYPQQGYGQQGYGNGSNYANWTQQYYNQAYGTGAQGWGQERVWVCEREGGQSAALMRASGRASSGTSGVGWIVKRARYCPGISLVGRRKTMRNPSQDSRSLGRDLNPGPLNEEEECLPLDLRAWQ</sequence>
<evidence type="ECO:0000313" key="5">
    <source>
        <dbReference type="EMBL" id="KDR14800.1"/>
    </source>
</evidence>
<dbReference type="InterPro" id="IPR027417">
    <property type="entry name" value="P-loop_NTPase"/>
</dbReference>
<evidence type="ECO:0000256" key="1">
    <source>
        <dbReference type="ARBA" id="ARBA00004123"/>
    </source>
</evidence>
<feature type="compositionally biased region" description="Gly residues" evidence="3">
    <location>
        <begin position="454"/>
        <end position="480"/>
    </location>
</feature>
<dbReference type="PROSITE" id="PS50188">
    <property type="entry name" value="B302_SPRY"/>
    <property type="match status" value="1"/>
</dbReference>
<dbReference type="OMA" id="VWANEYY"/>
<dbReference type="InParanoid" id="A0A067R624"/>
<keyword evidence="2" id="KW-0539">Nucleus</keyword>
<feature type="compositionally biased region" description="Basic and acidic residues" evidence="3">
    <location>
        <begin position="402"/>
        <end position="411"/>
    </location>
</feature>
<proteinExistence type="predicted"/>
<dbReference type="GO" id="GO:0003723">
    <property type="term" value="F:RNA binding"/>
    <property type="evidence" value="ECO:0007669"/>
    <property type="project" value="TreeGrafter"/>
</dbReference>
<dbReference type="InterPro" id="IPR003877">
    <property type="entry name" value="SPRY_dom"/>
</dbReference>
<dbReference type="STRING" id="136037.A0A067R624"/>
<feature type="compositionally biased region" description="Gly residues" evidence="3">
    <location>
        <begin position="504"/>
        <end position="554"/>
    </location>
</feature>
<feature type="region of interest" description="Disordered" evidence="3">
    <location>
        <begin position="673"/>
        <end position="697"/>
    </location>
</feature>
<dbReference type="PANTHER" id="PTHR12381">
    <property type="entry name" value="HETEROGENEOUS NUCLEAR RIBONUCLEOPROTEIN U FAMILY MEMBER"/>
    <property type="match status" value="1"/>
</dbReference>
<feature type="compositionally biased region" description="Gly residues" evidence="3">
    <location>
        <begin position="432"/>
        <end position="443"/>
    </location>
</feature>
<feature type="domain" description="B30.2/SPRY" evidence="4">
    <location>
        <begin position="1"/>
        <end position="178"/>
    </location>
</feature>
<keyword evidence="6" id="KW-1185">Reference proteome</keyword>
<dbReference type="SUPFAM" id="SSF52540">
    <property type="entry name" value="P-loop containing nucleoside triphosphate hydrolases"/>
    <property type="match status" value="1"/>
</dbReference>
<dbReference type="PANTHER" id="PTHR12381:SF56">
    <property type="entry name" value="B30.2_SPRY DOMAIN-CONTAINING PROTEIN-RELATED"/>
    <property type="match status" value="1"/>
</dbReference>
<dbReference type="GO" id="GO:0000380">
    <property type="term" value="P:alternative mRNA splicing, via spliceosome"/>
    <property type="evidence" value="ECO:0007669"/>
    <property type="project" value="TreeGrafter"/>
</dbReference>
<reference evidence="5 6" key="1">
    <citation type="journal article" date="2014" name="Nat. Commun.">
        <title>Molecular traces of alternative social organization in a termite genome.</title>
        <authorList>
            <person name="Terrapon N."/>
            <person name="Li C."/>
            <person name="Robertson H.M."/>
            <person name="Ji L."/>
            <person name="Meng X."/>
            <person name="Booth W."/>
            <person name="Chen Z."/>
            <person name="Childers C.P."/>
            <person name="Glastad K.M."/>
            <person name="Gokhale K."/>
            <person name="Gowin J."/>
            <person name="Gronenberg W."/>
            <person name="Hermansen R.A."/>
            <person name="Hu H."/>
            <person name="Hunt B.G."/>
            <person name="Huylmans A.K."/>
            <person name="Khalil S.M."/>
            <person name="Mitchell R.D."/>
            <person name="Munoz-Torres M.C."/>
            <person name="Mustard J.A."/>
            <person name="Pan H."/>
            <person name="Reese J.T."/>
            <person name="Scharf M.E."/>
            <person name="Sun F."/>
            <person name="Vogel H."/>
            <person name="Xiao J."/>
            <person name="Yang W."/>
            <person name="Yang Z."/>
            <person name="Yang Z."/>
            <person name="Zhou J."/>
            <person name="Zhu J."/>
            <person name="Brent C.S."/>
            <person name="Elsik C.G."/>
            <person name="Goodisman M.A."/>
            <person name="Liberles D.A."/>
            <person name="Roe R.M."/>
            <person name="Vargo E.L."/>
            <person name="Vilcinskas A."/>
            <person name="Wang J."/>
            <person name="Bornberg-Bauer E."/>
            <person name="Korb J."/>
            <person name="Zhang G."/>
            <person name="Liebig J."/>
        </authorList>
    </citation>
    <scope>NUCLEOTIDE SEQUENCE [LARGE SCALE GENOMIC DNA]</scope>
    <source>
        <tissue evidence="5">Whole organism</tissue>
    </source>
</reference>
<organism evidence="5 6">
    <name type="scientific">Zootermopsis nevadensis</name>
    <name type="common">Dampwood termite</name>
    <dbReference type="NCBI Taxonomy" id="136037"/>
    <lineage>
        <taxon>Eukaryota</taxon>
        <taxon>Metazoa</taxon>
        <taxon>Ecdysozoa</taxon>
        <taxon>Arthropoda</taxon>
        <taxon>Hexapoda</taxon>
        <taxon>Insecta</taxon>
        <taxon>Pterygota</taxon>
        <taxon>Neoptera</taxon>
        <taxon>Polyneoptera</taxon>
        <taxon>Dictyoptera</taxon>
        <taxon>Blattodea</taxon>
        <taxon>Blattoidea</taxon>
        <taxon>Termitoidae</taxon>
        <taxon>Termopsidae</taxon>
        <taxon>Zootermopsis</taxon>
    </lineage>
</organism>
<dbReference type="InterPro" id="IPR001870">
    <property type="entry name" value="B30.2/SPRY"/>
</dbReference>
<gene>
    <name evidence="5" type="ORF">L798_11590</name>
</gene>
<comment type="subcellular location">
    <subcellularLocation>
        <location evidence="1">Nucleus</location>
    </subcellularLocation>
</comment>
<dbReference type="Gene3D" id="3.40.50.300">
    <property type="entry name" value="P-loop containing nucleotide triphosphate hydrolases"/>
    <property type="match status" value="1"/>
</dbReference>
<dbReference type="EMBL" id="KK852863">
    <property type="protein sequence ID" value="KDR14800.1"/>
    <property type="molecule type" value="Genomic_DNA"/>
</dbReference>
<evidence type="ECO:0000256" key="3">
    <source>
        <dbReference type="SAM" id="MobiDB-lite"/>
    </source>
</evidence>
<dbReference type="AlphaFoldDB" id="A0A067R624"/>
<dbReference type="SMART" id="SM00449">
    <property type="entry name" value="SPRY"/>
    <property type="match status" value="1"/>
</dbReference>
<dbReference type="Pfam" id="PF13671">
    <property type="entry name" value="AAA_33"/>
    <property type="match status" value="1"/>
</dbReference>
<dbReference type="Proteomes" id="UP000027135">
    <property type="component" value="Unassembled WGS sequence"/>
</dbReference>
<dbReference type="InterPro" id="IPR013320">
    <property type="entry name" value="ConA-like_dom_sf"/>
</dbReference>
<feature type="compositionally biased region" description="Low complexity" evidence="3">
    <location>
        <begin position="494"/>
        <end position="503"/>
    </location>
</feature>
<accession>A0A067R624</accession>
<evidence type="ECO:0000313" key="6">
    <source>
        <dbReference type="Proteomes" id="UP000027135"/>
    </source>
</evidence>
<evidence type="ECO:0000259" key="4">
    <source>
        <dbReference type="PROSITE" id="PS50188"/>
    </source>
</evidence>
<dbReference type="CDD" id="cd12884">
    <property type="entry name" value="SPRY_hnRNP"/>
    <property type="match status" value="1"/>
</dbReference>
<dbReference type="InterPro" id="IPR035778">
    <property type="entry name" value="SPRY_hnRNP_U"/>
</dbReference>
<dbReference type="GO" id="GO:1990904">
    <property type="term" value="C:ribonucleoprotein complex"/>
    <property type="evidence" value="ECO:0007669"/>
    <property type="project" value="UniProtKB-KW"/>
</dbReference>
<feature type="compositionally biased region" description="Basic and acidic residues" evidence="3">
    <location>
        <begin position="379"/>
        <end position="389"/>
    </location>
</feature>
<name>A0A067R624_ZOONE</name>
<evidence type="ECO:0000256" key="2">
    <source>
        <dbReference type="ARBA" id="ARBA00023242"/>
    </source>
</evidence>
<dbReference type="FunFam" id="3.40.50.300:FF:000355">
    <property type="entry name" value="Heterogeneous nuclear ribonucleoprotein U-like 1, isoform CRA_a"/>
    <property type="match status" value="1"/>
</dbReference>
<dbReference type="InterPro" id="IPR043136">
    <property type="entry name" value="B30.2/SPRY_sf"/>
</dbReference>
<dbReference type="SUPFAM" id="SSF49899">
    <property type="entry name" value="Concanavalin A-like lectins/glucanases"/>
    <property type="match status" value="1"/>
</dbReference>
<dbReference type="Gene3D" id="2.60.120.920">
    <property type="match status" value="1"/>
</dbReference>
<dbReference type="GO" id="GO:0005634">
    <property type="term" value="C:nucleus"/>
    <property type="evidence" value="ECO:0007669"/>
    <property type="project" value="UniProtKB-SubCell"/>
</dbReference>
<keyword evidence="5" id="KW-0687">Ribonucleoprotein</keyword>
<feature type="compositionally biased region" description="Basic and acidic residues" evidence="3">
    <location>
        <begin position="481"/>
        <end position="493"/>
    </location>
</feature>
<dbReference type="eggNOG" id="KOG2242">
    <property type="taxonomic scope" value="Eukaryota"/>
</dbReference>
<protein>
    <submittedName>
        <fullName evidence="5">Heterogeneous nuclear ribonucleoprotein U-like protein 1</fullName>
    </submittedName>
</protein>
<feature type="region of interest" description="Disordered" evidence="3">
    <location>
        <begin position="379"/>
        <end position="563"/>
    </location>
</feature>